<dbReference type="Pfam" id="PF00486">
    <property type="entry name" value="Trans_reg_C"/>
    <property type="match status" value="1"/>
</dbReference>
<gene>
    <name evidence="9" type="ORF">SLUN_04705</name>
</gene>
<dbReference type="GO" id="GO:0000160">
    <property type="term" value="P:phosphorelay signal transduction system"/>
    <property type="evidence" value="ECO:0007669"/>
    <property type="project" value="UniProtKB-KW"/>
</dbReference>
<dbReference type="InterPro" id="IPR001867">
    <property type="entry name" value="OmpR/PhoB-type_DNA-bd"/>
</dbReference>
<dbReference type="SUPFAM" id="SSF46894">
    <property type="entry name" value="C-terminal effector domain of the bipartite response regulators"/>
    <property type="match status" value="1"/>
</dbReference>
<dbReference type="InterPro" id="IPR036388">
    <property type="entry name" value="WH-like_DNA-bd_sf"/>
</dbReference>
<dbReference type="Gene3D" id="1.10.10.10">
    <property type="entry name" value="Winged helix-like DNA-binding domain superfamily/Winged helix DNA-binding domain"/>
    <property type="match status" value="1"/>
</dbReference>
<sequence length="925" mass="100259">MLAALLLAEGAQVSVGALVDAVWGSTVPASAVSTLRTYVHRLRQLLEPGVDKASSVIQSVGDGYRVHTTPDELDLGAFRRFLAQAEQARRAGNVKGTAGHLRDALALWRGPALAGLRGEYAENQRQRLSELRLSALAARLTAELELGAHAEITGELTDQVTDHPLDERFRNMLMLALYRSGRQAAALDTYREAQALLADELGVDPGPELQATYERVLRADPGLLGPAAPAEPAAVSLLPPEGKLAVPAQLPADLAVFVGRETQLAEATRLVPGGTVVISAIAGMAGVGKTAFAVHWARQIAHLFPDGQICLDLRGFDPDGVPVPPDRALRTVLEALGVPPQSLPQDPSALAAHYRTLIADRQILLLLDNARDAEQVRPLLPGAPGSLVIVTSRNRLAGLIAKDGALPLHLDVLSPAEARDLLARRLGHRRVAAEPEAVDEIIELCARLPLALAVTAARAAVQPAFPLAAVVDELCDSRGRLDAFSDLDTAVDVRAVFSWSYHALTPDAARLFRLLAVHPGPDISLRAAASLAGLTVQQVRRLLAELTQAHLVDERTPGRFASHDLLRAYAGELAGTVDDPEELRATRHRIYDHYLYSAVAAGNPTLFIRHRIALTPLSPEVCPEEFTGSKERASAWFAAEQPVLLAVVHQAEAARFDQHTWQLAWAIELYLGRHGQWRELESALLMAMAAARRLADPTAEAHVLRGLAQAERYAGETKYSRTRLERAIELFGRAGEKTAVAETHRQLSAVLEQQGDLEAALHHSKLCLHLLPSTPDNDRLRNAALLGVGWCNALLGRYEEAIHHCQTALAFAQEQGDDYGALHIFHTIGYAQHHLGQYAEAADCFEHALELIGREGGIPWAEATTLKHLGDTWLSLARPDAARTAWTNGLHILEKLRHPDADLLRARLRELDKPSGPARSHAHDV</sequence>
<evidence type="ECO:0000259" key="8">
    <source>
        <dbReference type="PROSITE" id="PS51755"/>
    </source>
</evidence>
<evidence type="ECO:0000256" key="7">
    <source>
        <dbReference type="PROSITE-ProRule" id="PRU01091"/>
    </source>
</evidence>
<evidence type="ECO:0000256" key="6">
    <source>
        <dbReference type="PROSITE-ProRule" id="PRU00339"/>
    </source>
</evidence>
<dbReference type="SMART" id="SM01043">
    <property type="entry name" value="BTAD"/>
    <property type="match status" value="1"/>
</dbReference>
<feature type="domain" description="OmpR/PhoB-type" evidence="8">
    <location>
        <begin position="1"/>
        <end position="68"/>
    </location>
</feature>
<dbReference type="PANTHER" id="PTHR35807">
    <property type="entry name" value="TRANSCRIPTIONAL REGULATOR REDD-RELATED"/>
    <property type="match status" value="1"/>
</dbReference>
<protein>
    <submittedName>
        <fullName evidence="9">AfsR family transcriptional regulator</fullName>
    </submittedName>
</protein>
<dbReference type="Gene3D" id="1.25.40.10">
    <property type="entry name" value="Tetratricopeptide repeat domain"/>
    <property type="match status" value="2"/>
</dbReference>
<dbReference type="GO" id="GO:0043531">
    <property type="term" value="F:ADP binding"/>
    <property type="evidence" value="ECO:0007669"/>
    <property type="project" value="InterPro"/>
</dbReference>
<dbReference type="PRINTS" id="PR00364">
    <property type="entry name" value="DISEASERSIST"/>
</dbReference>
<dbReference type="SUPFAM" id="SSF48452">
    <property type="entry name" value="TPR-like"/>
    <property type="match status" value="2"/>
</dbReference>
<accession>A0A2R4TDN6</accession>
<evidence type="ECO:0000313" key="9">
    <source>
        <dbReference type="EMBL" id="AVZ77239.1"/>
    </source>
</evidence>
<name>A0A2R4TDN6_9ACTN</name>
<evidence type="ECO:0000256" key="2">
    <source>
        <dbReference type="ARBA" id="ARBA00023012"/>
    </source>
</evidence>
<keyword evidence="6" id="KW-0802">TPR repeat</keyword>
<dbReference type="KEGG" id="slk:SLUN_04705"/>
<keyword evidence="2" id="KW-0902">Two-component regulatory system</keyword>
<evidence type="ECO:0000313" key="10">
    <source>
        <dbReference type="Proteomes" id="UP000244201"/>
    </source>
</evidence>
<evidence type="ECO:0000256" key="4">
    <source>
        <dbReference type="ARBA" id="ARBA00023125"/>
    </source>
</evidence>
<feature type="repeat" description="TPR" evidence="6">
    <location>
        <begin position="822"/>
        <end position="855"/>
    </location>
</feature>
<dbReference type="Pfam" id="PF13424">
    <property type="entry name" value="TPR_12"/>
    <property type="match status" value="1"/>
</dbReference>
<dbReference type="GO" id="GO:0006355">
    <property type="term" value="P:regulation of DNA-templated transcription"/>
    <property type="evidence" value="ECO:0007669"/>
    <property type="project" value="InterPro"/>
</dbReference>
<dbReference type="InterPro" id="IPR027417">
    <property type="entry name" value="P-loop_NTPase"/>
</dbReference>
<reference evidence="9 10" key="1">
    <citation type="submission" date="2018-01" db="EMBL/GenBank/DDBJ databases">
        <title>Complete genome sequence of Streptomyces lunaelactis MM109T, a Ferroverdin A producer isolated from cave moonmilk deposits.</title>
        <authorList>
            <person name="Naome A."/>
            <person name="Martinet L."/>
            <person name="Maciejewska M."/>
            <person name="Anderssen S."/>
            <person name="Adam D."/>
            <person name="Tenconi E."/>
            <person name="Deflandre B."/>
            <person name="Arguelles-Arias A."/>
            <person name="Calusinska M."/>
            <person name="Copieters W."/>
            <person name="Karim L."/>
            <person name="Hanikenne M."/>
            <person name="Baurain D."/>
            <person name="van Wezel G."/>
            <person name="Smargiasso N."/>
            <person name="de Pauw E."/>
            <person name="Delfosse P."/>
            <person name="Rigali S."/>
        </authorList>
    </citation>
    <scope>NUCLEOTIDE SEQUENCE [LARGE SCALE GENOMIC DNA]</scope>
    <source>
        <strain evidence="9 10">MM109</strain>
    </source>
</reference>
<dbReference type="CDD" id="cd15831">
    <property type="entry name" value="BTAD"/>
    <property type="match status" value="1"/>
</dbReference>
<dbReference type="Pfam" id="PF03704">
    <property type="entry name" value="BTAD"/>
    <property type="match status" value="1"/>
</dbReference>
<dbReference type="Gene3D" id="3.40.50.300">
    <property type="entry name" value="P-loop containing nucleotide triphosphate hydrolases"/>
    <property type="match status" value="1"/>
</dbReference>
<feature type="DNA-binding region" description="OmpR/PhoB-type" evidence="7">
    <location>
        <begin position="1"/>
        <end position="68"/>
    </location>
</feature>
<keyword evidence="5" id="KW-0804">Transcription</keyword>
<dbReference type="PROSITE" id="PS51755">
    <property type="entry name" value="OMPR_PHOB"/>
    <property type="match status" value="1"/>
</dbReference>
<dbReference type="SUPFAM" id="SSF52540">
    <property type="entry name" value="P-loop containing nucleoside triphosphate hydrolases"/>
    <property type="match status" value="1"/>
</dbReference>
<dbReference type="Proteomes" id="UP000244201">
    <property type="component" value="Chromosome"/>
</dbReference>
<dbReference type="SMART" id="SM00028">
    <property type="entry name" value="TPR"/>
    <property type="match status" value="6"/>
</dbReference>
<dbReference type="InterPro" id="IPR051677">
    <property type="entry name" value="AfsR-DnrI-RedD_regulator"/>
</dbReference>
<keyword evidence="3" id="KW-0805">Transcription regulation</keyword>
<dbReference type="OrthoDB" id="7628974at2"/>
<dbReference type="AlphaFoldDB" id="A0A2R4TDN6"/>
<keyword evidence="10" id="KW-1185">Reference proteome</keyword>
<dbReference type="InterPro" id="IPR011990">
    <property type="entry name" value="TPR-like_helical_dom_sf"/>
</dbReference>
<evidence type="ECO:0000256" key="3">
    <source>
        <dbReference type="ARBA" id="ARBA00023015"/>
    </source>
</evidence>
<evidence type="ECO:0000256" key="1">
    <source>
        <dbReference type="ARBA" id="ARBA00005820"/>
    </source>
</evidence>
<proteinExistence type="inferred from homology"/>
<keyword evidence="4 7" id="KW-0238">DNA-binding</keyword>
<dbReference type="GO" id="GO:0003677">
    <property type="term" value="F:DNA binding"/>
    <property type="evidence" value="ECO:0007669"/>
    <property type="project" value="UniProtKB-UniRule"/>
</dbReference>
<dbReference type="InterPro" id="IPR016032">
    <property type="entry name" value="Sig_transdc_resp-reg_C-effctor"/>
</dbReference>
<dbReference type="InterPro" id="IPR019734">
    <property type="entry name" value="TPR_rpt"/>
</dbReference>
<comment type="similarity">
    <text evidence="1">Belongs to the AfsR/DnrI/RedD regulatory family.</text>
</comment>
<organism evidence="9 10">
    <name type="scientific">Streptomyces lunaelactis</name>
    <dbReference type="NCBI Taxonomy" id="1535768"/>
    <lineage>
        <taxon>Bacteria</taxon>
        <taxon>Bacillati</taxon>
        <taxon>Actinomycetota</taxon>
        <taxon>Actinomycetes</taxon>
        <taxon>Kitasatosporales</taxon>
        <taxon>Streptomycetaceae</taxon>
        <taxon>Streptomyces</taxon>
    </lineage>
</organism>
<dbReference type="InterPro" id="IPR005158">
    <property type="entry name" value="BTAD"/>
</dbReference>
<dbReference type="PROSITE" id="PS50005">
    <property type="entry name" value="TPR"/>
    <property type="match status" value="1"/>
</dbReference>
<dbReference type="EMBL" id="CP026304">
    <property type="protein sequence ID" value="AVZ77239.1"/>
    <property type="molecule type" value="Genomic_DNA"/>
</dbReference>
<evidence type="ECO:0000256" key="5">
    <source>
        <dbReference type="ARBA" id="ARBA00023163"/>
    </source>
</evidence>
<dbReference type="PANTHER" id="PTHR35807:SF1">
    <property type="entry name" value="TRANSCRIPTIONAL REGULATOR REDD"/>
    <property type="match status" value="1"/>
</dbReference>